<evidence type="ECO:0000313" key="4">
    <source>
        <dbReference type="Proteomes" id="UP001196870"/>
    </source>
</evidence>
<reference evidence="4" key="1">
    <citation type="journal article" date="2021" name="Syst. Appl. Microbiol.">
        <title>Roseomonas hellenica sp. nov., isolated from roots of wild-growing Alkanna tinctoria.</title>
        <authorList>
            <person name="Rat A."/>
            <person name="Naranjo H.D."/>
            <person name="Lebbe L."/>
            <person name="Cnockaert M."/>
            <person name="Krigas N."/>
            <person name="Grigoriadou K."/>
            <person name="Maloupa E."/>
            <person name="Willems A."/>
        </authorList>
    </citation>
    <scope>NUCLEOTIDE SEQUENCE [LARGE SCALE GENOMIC DNA]</scope>
    <source>
        <strain evidence="4">LMG 31523</strain>
    </source>
</reference>
<evidence type="ECO:0000256" key="1">
    <source>
        <dbReference type="ARBA" id="ARBA00006987"/>
    </source>
</evidence>
<dbReference type="InterPro" id="IPR042100">
    <property type="entry name" value="Bug_dom1"/>
</dbReference>
<evidence type="ECO:0000313" key="3">
    <source>
        <dbReference type="EMBL" id="MBR0665649.1"/>
    </source>
</evidence>
<sequence>MPHPLRTLSRRAALAGAAILAAPRVVRAAFPDRPLRLIIPYGGGGQTDIVSRVTAEALQQRLGQTVVADNRPGGAGNTAAEALIRAPADGYTLMIATMGTNSGLNAVLYRNLPYDWEKDFAPVGQFCSTAHVLVVHRSIPAEDFSGLVAWIRANPGKFNFASAGVGASTHLLMEDIGARLGLEMVHVPYRQSTQAMTDLLAGRIHARCMGLPEGEAIRTVPSVRPLAITSAARRDNWPGVPTVAETLPGFTGLAYFGLTAHAATPPEAIARISAALNEALEDPRVRAGYERVGADPAPRNSPEDFRRVTRADAERWVPLIRRLNLVAD</sequence>
<feature type="chain" id="PRO_5046150200" evidence="2">
    <location>
        <begin position="29"/>
        <end position="328"/>
    </location>
</feature>
<protein>
    <submittedName>
        <fullName evidence="3">Tripartite tricarboxylate transporter substrate binding protein</fullName>
    </submittedName>
</protein>
<dbReference type="SUPFAM" id="SSF53850">
    <property type="entry name" value="Periplasmic binding protein-like II"/>
    <property type="match status" value="1"/>
</dbReference>
<feature type="signal peptide" evidence="2">
    <location>
        <begin position="1"/>
        <end position="28"/>
    </location>
</feature>
<dbReference type="PIRSF" id="PIRSF017082">
    <property type="entry name" value="YflP"/>
    <property type="match status" value="1"/>
</dbReference>
<name>A0ABS5EZE2_9PROT</name>
<dbReference type="Gene3D" id="3.40.190.150">
    <property type="entry name" value="Bordetella uptake gene, domain 1"/>
    <property type="match status" value="1"/>
</dbReference>
<dbReference type="PANTHER" id="PTHR42928:SF5">
    <property type="entry name" value="BLR1237 PROTEIN"/>
    <property type="match status" value="1"/>
</dbReference>
<proteinExistence type="inferred from homology"/>
<organism evidence="3 4">
    <name type="scientific">Plastoroseomonas hellenica</name>
    <dbReference type="NCBI Taxonomy" id="2687306"/>
    <lineage>
        <taxon>Bacteria</taxon>
        <taxon>Pseudomonadati</taxon>
        <taxon>Pseudomonadota</taxon>
        <taxon>Alphaproteobacteria</taxon>
        <taxon>Acetobacterales</taxon>
        <taxon>Acetobacteraceae</taxon>
        <taxon>Plastoroseomonas</taxon>
    </lineage>
</organism>
<keyword evidence="2" id="KW-0732">Signal</keyword>
<gene>
    <name evidence="3" type="ORF">GXW71_14920</name>
</gene>
<dbReference type="CDD" id="cd07012">
    <property type="entry name" value="PBP2_Bug_TTT"/>
    <property type="match status" value="1"/>
</dbReference>
<dbReference type="InterPro" id="IPR005064">
    <property type="entry name" value="BUG"/>
</dbReference>
<comment type="similarity">
    <text evidence="1">Belongs to the UPF0065 (bug) family.</text>
</comment>
<dbReference type="Proteomes" id="UP001196870">
    <property type="component" value="Unassembled WGS sequence"/>
</dbReference>
<dbReference type="PANTHER" id="PTHR42928">
    <property type="entry name" value="TRICARBOXYLATE-BINDING PROTEIN"/>
    <property type="match status" value="1"/>
</dbReference>
<dbReference type="Gene3D" id="3.40.190.10">
    <property type="entry name" value="Periplasmic binding protein-like II"/>
    <property type="match status" value="1"/>
</dbReference>
<dbReference type="RefSeq" id="WP_211853318.1">
    <property type="nucleotide sequence ID" value="NZ_JAAGBB010000016.1"/>
</dbReference>
<comment type="caution">
    <text evidence="3">The sequence shown here is derived from an EMBL/GenBank/DDBJ whole genome shotgun (WGS) entry which is preliminary data.</text>
</comment>
<accession>A0ABS5EZE2</accession>
<dbReference type="EMBL" id="JAAGBB010000016">
    <property type="protein sequence ID" value="MBR0665649.1"/>
    <property type="molecule type" value="Genomic_DNA"/>
</dbReference>
<keyword evidence="4" id="KW-1185">Reference proteome</keyword>
<dbReference type="Pfam" id="PF03401">
    <property type="entry name" value="TctC"/>
    <property type="match status" value="1"/>
</dbReference>
<evidence type="ECO:0000256" key="2">
    <source>
        <dbReference type="SAM" id="SignalP"/>
    </source>
</evidence>